<name>A0A0R2L458_9LACO</name>
<dbReference type="InterPro" id="IPR051044">
    <property type="entry name" value="MAG_DAG_Lipase"/>
</dbReference>
<keyword evidence="2" id="KW-0378">Hydrolase</keyword>
<dbReference type="SUPFAM" id="SSF53474">
    <property type="entry name" value="alpha/beta-Hydrolases"/>
    <property type="match status" value="1"/>
</dbReference>
<sequence>MAEHIDRYADFAQWLTANGWVVAGDNHLGHGHTGGKTPLGYFGTRAPVDHLIDDEFILTKYLRQNYPGLPHVIIGHSMGSMMTQVFLTRYGHWIDAAVLIGTSAYHPILTLVRPIVSILNSVAPKRPNHFLDNLAFGGYAKRFPEDFPFQWLSANADNVHRYNADPLSGFTFTNNGFKVLFQLTHLATRRHWFDGIPLELPMLITSGEHDPVGGFGQGPKRLLRHLTHAGYTDVTLKTWPQMRHEILNERDHEQVYALILNWIETHLSDAERK</sequence>
<dbReference type="PATRIC" id="fig|348151.3.peg.1461"/>
<dbReference type="Pfam" id="PF12146">
    <property type="entry name" value="Hydrolase_4"/>
    <property type="match status" value="1"/>
</dbReference>
<dbReference type="PANTHER" id="PTHR11614">
    <property type="entry name" value="PHOSPHOLIPASE-RELATED"/>
    <property type="match status" value="1"/>
</dbReference>
<dbReference type="GO" id="GO:0016787">
    <property type="term" value="F:hydrolase activity"/>
    <property type="evidence" value="ECO:0007669"/>
    <property type="project" value="UniProtKB-KW"/>
</dbReference>
<proteinExistence type="predicted"/>
<organism evidence="2 3">
    <name type="scientific">Furfurilactobacillus siliginis</name>
    <dbReference type="NCBI Taxonomy" id="348151"/>
    <lineage>
        <taxon>Bacteria</taxon>
        <taxon>Bacillati</taxon>
        <taxon>Bacillota</taxon>
        <taxon>Bacilli</taxon>
        <taxon>Lactobacillales</taxon>
        <taxon>Lactobacillaceae</taxon>
        <taxon>Furfurilactobacillus</taxon>
    </lineage>
</organism>
<evidence type="ECO:0000313" key="2">
    <source>
        <dbReference type="EMBL" id="KRN96451.1"/>
    </source>
</evidence>
<evidence type="ECO:0000259" key="1">
    <source>
        <dbReference type="Pfam" id="PF12146"/>
    </source>
</evidence>
<protein>
    <submittedName>
        <fullName evidence="2">Alpha beta fold family hydrolase</fullName>
    </submittedName>
</protein>
<dbReference type="STRING" id="348151.IV55_GL001423"/>
<dbReference type="InterPro" id="IPR022742">
    <property type="entry name" value="Hydrolase_4"/>
</dbReference>
<comment type="caution">
    <text evidence="2">The sequence shown here is derived from an EMBL/GenBank/DDBJ whole genome shotgun (WGS) entry which is preliminary data.</text>
</comment>
<dbReference type="Proteomes" id="UP000051139">
    <property type="component" value="Unassembled WGS sequence"/>
</dbReference>
<accession>A0A0R2L458</accession>
<dbReference type="AlphaFoldDB" id="A0A0R2L458"/>
<feature type="domain" description="Serine aminopeptidase S33" evidence="1">
    <location>
        <begin position="1"/>
        <end position="251"/>
    </location>
</feature>
<keyword evidence="3" id="KW-1185">Reference proteome</keyword>
<reference evidence="2 3" key="1">
    <citation type="journal article" date="2015" name="Genome Announc.">
        <title>Expanding the biotechnology potential of lactobacilli through comparative genomics of 213 strains and associated genera.</title>
        <authorList>
            <person name="Sun Z."/>
            <person name="Harris H.M."/>
            <person name="McCann A."/>
            <person name="Guo C."/>
            <person name="Argimon S."/>
            <person name="Zhang W."/>
            <person name="Yang X."/>
            <person name="Jeffery I.B."/>
            <person name="Cooney J.C."/>
            <person name="Kagawa T.F."/>
            <person name="Liu W."/>
            <person name="Song Y."/>
            <person name="Salvetti E."/>
            <person name="Wrobel A."/>
            <person name="Rasinkangas P."/>
            <person name="Parkhill J."/>
            <person name="Rea M.C."/>
            <person name="O'Sullivan O."/>
            <person name="Ritari J."/>
            <person name="Douillard F.P."/>
            <person name="Paul Ross R."/>
            <person name="Yang R."/>
            <person name="Briner A.E."/>
            <person name="Felis G.E."/>
            <person name="de Vos W.M."/>
            <person name="Barrangou R."/>
            <person name="Klaenhammer T.R."/>
            <person name="Caufield P.W."/>
            <person name="Cui Y."/>
            <person name="Zhang H."/>
            <person name="O'Toole P.W."/>
        </authorList>
    </citation>
    <scope>NUCLEOTIDE SEQUENCE [LARGE SCALE GENOMIC DNA]</scope>
    <source>
        <strain evidence="2 3">DSM 22696</strain>
    </source>
</reference>
<dbReference type="InterPro" id="IPR029058">
    <property type="entry name" value="AB_hydrolase_fold"/>
</dbReference>
<dbReference type="Gene3D" id="3.40.50.1820">
    <property type="entry name" value="alpha/beta hydrolase"/>
    <property type="match status" value="1"/>
</dbReference>
<dbReference type="EMBL" id="JQCB01000004">
    <property type="protein sequence ID" value="KRN96451.1"/>
    <property type="molecule type" value="Genomic_DNA"/>
</dbReference>
<evidence type="ECO:0000313" key="3">
    <source>
        <dbReference type="Proteomes" id="UP000051139"/>
    </source>
</evidence>
<gene>
    <name evidence="2" type="ORF">IV55_GL001423</name>
</gene>